<dbReference type="PROSITE" id="PS00543">
    <property type="entry name" value="HLYD_FAMILY"/>
    <property type="match status" value="1"/>
</dbReference>
<comment type="similarity">
    <text evidence="2">Belongs to the membrane fusion protein (MFP) (TC 8.A.1) family.</text>
</comment>
<keyword evidence="5 8" id="KW-1133">Transmembrane helix</keyword>
<keyword evidence="4 8" id="KW-0812">Transmembrane</keyword>
<comment type="subcellular location">
    <subcellularLocation>
        <location evidence="1">Membrane</location>
        <topology evidence="1">Single-pass membrane protein</topology>
    </subcellularLocation>
</comment>
<feature type="domain" description="Multidrug resistance protein MdtA-like barrel-sandwich hybrid" evidence="9">
    <location>
        <begin position="116"/>
        <end position="334"/>
    </location>
</feature>
<reference evidence="11" key="2">
    <citation type="journal article" date="2021" name="Front. Microbiol.">
        <title>Comprehensive Comparative Genomics and Phenotyping of Methylobacterium Species.</title>
        <authorList>
            <person name="Alessa O."/>
            <person name="Ogura Y."/>
            <person name="Fujitani Y."/>
            <person name="Takami H."/>
            <person name="Hayashi T."/>
            <person name="Sahin N."/>
            <person name="Tani A."/>
        </authorList>
    </citation>
    <scope>NUCLEOTIDE SEQUENCE</scope>
    <source>
        <strain evidence="11">DSM 22415</strain>
    </source>
</reference>
<evidence type="ECO:0000313" key="14">
    <source>
        <dbReference type="Proteomes" id="UP001055303"/>
    </source>
</evidence>
<dbReference type="Pfam" id="PF26002">
    <property type="entry name" value="Beta-barrel_AprE"/>
    <property type="match status" value="1"/>
</dbReference>
<dbReference type="InterPro" id="IPR050739">
    <property type="entry name" value="MFP"/>
</dbReference>
<evidence type="ECO:0000256" key="2">
    <source>
        <dbReference type="ARBA" id="ARBA00009477"/>
    </source>
</evidence>
<keyword evidence="14" id="KW-1185">Reference proteome</keyword>
<dbReference type="AlphaFoldDB" id="A0A564G6Q5"/>
<dbReference type="Proteomes" id="UP000401717">
    <property type="component" value="Unassembled WGS sequence"/>
</dbReference>
<reference evidence="11" key="3">
    <citation type="submission" date="2021-08" db="EMBL/GenBank/DDBJ databases">
        <authorList>
            <person name="Tani A."/>
            <person name="Ola A."/>
            <person name="Ogura Y."/>
            <person name="Katsura K."/>
            <person name="Hayashi T."/>
        </authorList>
    </citation>
    <scope>NUCLEOTIDE SEQUENCE</scope>
    <source>
        <strain evidence="11">DSM 22415</strain>
    </source>
</reference>
<proteinExistence type="inferred from homology"/>
<dbReference type="PRINTS" id="PR01490">
    <property type="entry name" value="RTXTOXIND"/>
</dbReference>
<evidence type="ECO:0000259" key="10">
    <source>
        <dbReference type="Pfam" id="PF26002"/>
    </source>
</evidence>
<evidence type="ECO:0000313" key="13">
    <source>
        <dbReference type="Proteomes" id="UP000401717"/>
    </source>
</evidence>
<keyword evidence="6 8" id="KW-0472">Membrane</keyword>
<dbReference type="GO" id="GO:0016020">
    <property type="term" value="C:membrane"/>
    <property type="evidence" value="ECO:0007669"/>
    <property type="project" value="UniProtKB-SubCell"/>
</dbReference>
<evidence type="ECO:0000256" key="6">
    <source>
        <dbReference type="ARBA" id="ARBA00023136"/>
    </source>
</evidence>
<dbReference type="EMBL" id="BPQI01000034">
    <property type="protein sequence ID" value="GJD55605.1"/>
    <property type="molecule type" value="Genomic_DNA"/>
</dbReference>
<feature type="domain" description="AprE-like beta-barrel" evidence="10">
    <location>
        <begin position="346"/>
        <end position="442"/>
    </location>
</feature>
<dbReference type="Gene3D" id="2.40.50.100">
    <property type="match status" value="1"/>
</dbReference>
<evidence type="ECO:0000256" key="1">
    <source>
        <dbReference type="ARBA" id="ARBA00004167"/>
    </source>
</evidence>
<evidence type="ECO:0000313" key="11">
    <source>
        <dbReference type="EMBL" id="GJD55605.1"/>
    </source>
</evidence>
<name>A0A564G6Q5_9HYPH</name>
<reference evidence="12 13" key="1">
    <citation type="submission" date="2019-06" db="EMBL/GenBank/DDBJ databases">
        <authorList>
            <person name="Rodrigo-Torres L."/>
            <person name="Arahal R. D."/>
            <person name="Lucena T."/>
        </authorList>
    </citation>
    <scope>NUCLEOTIDE SEQUENCE [LARGE SCALE GENOMIC DNA]</scope>
    <source>
        <strain evidence="12 13">SW08-7</strain>
    </source>
</reference>
<dbReference type="EMBL" id="CABFVH010000066">
    <property type="protein sequence ID" value="VUF15716.1"/>
    <property type="molecule type" value="Genomic_DNA"/>
</dbReference>
<dbReference type="PANTHER" id="PTHR30386:SF28">
    <property type="entry name" value="EXPORTED PROTEIN"/>
    <property type="match status" value="1"/>
</dbReference>
<sequence length="470" mass="51311">MIDHGCDAAKLAGFAGGFRTAARLRDDLGSRRLLIFPRSSGQKAPMTSPLFRREVAEARRDAWLGEAQIVQPLPVRLTACVCAALVLAVLLFAVLGSYTRRIHAQGLLTPNVGLITLTSPAAGRVGSAGVREGARVERGQLLYTVDLDAISASGPTQTRIIEELGRQRDSVARQRSLRAATAETEKRSLAEQIDNLESQSRQLSEQIDLQEKLVQPLRERVDVLAKAVTNGLARAADLQSQNYLYMQASTQLAQFRQTSLQLAGRIGDLKSQLVTFDDRLARDLADLDRSTAQLEQQRAESEARRAIEVRAPESGILTSIRVQAGQGVAAGATLLTLLPSEGRLQANLYVDSASIGFIEAGAAVMLRYAAFPFQRFGLYRGVVTEVTRAPLEGDDVPEAKDGARGRPGGIYRVIVRPDADGVMAYGERRRLEAGMRVEADIALEKRPLYRWLLDPLYRVKRSVDLVTEGG</sequence>
<dbReference type="InterPro" id="IPR058982">
    <property type="entry name" value="Beta-barrel_AprE"/>
</dbReference>
<dbReference type="InterPro" id="IPR006144">
    <property type="entry name" value="Secretion_HlyD_CS"/>
</dbReference>
<dbReference type="Proteomes" id="UP001055303">
    <property type="component" value="Unassembled WGS sequence"/>
</dbReference>
<evidence type="ECO:0000256" key="3">
    <source>
        <dbReference type="ARBA" id="ARBA00022448"/>
    </source>
</evidence>
<accession>A0A564G6Q5</accession>
<evidence type="ECO:0000313" key="12">
    <source>
        <dbReference type="EMBL" id="VUF15716.1"/>
    </source>
</evidence>
<feature type="transmembrane region" description="Helical" evidence="8">
    <location>
        <begin position="73"/>
        <end position="95"/>
    </location>
</feature>
<keyword evidence="7" id="KW-0175">Coiled coil</keyword>
<evidence type="ECO:0000256" key="7">
    <source>
        <dbReference type="SAM" id="Coils"/>
    </source>
</evidence>
<feature type="coiled-coil region" evidence="7">
    <location>
        <begin position="179"/>
        <end position="213"/>
    </location>
</feature>
<dbReference type="GO" id="GO:0009306">
    <property type="term" value="P:protein secretion"/>
    <property type="evidence" value="ECO:0007669"/>
    <property type="project" value="InterPro"/>
</dbReference>
<dbReference type="Pfam" id="PF25917">
    <property type="entry name" value="BSH_RND"/>
    <property type="match status" value="1"/>
</dbReference>
<keyword evidence="3" id="KW-0813">Transport</keyword>
<evidence type="ECO:0000259" key="9">
    <source>
        <dbReference type="Pfam" id="PF25917"/>
    </source>
</evidence>
<evidence type="ECO:0000256" key="4">
    <source>
        <dbReference type="ARBA" id="ARBA00022692"/>
    </source>
</evidence>
<organism evidence="12 13">
    <name type="scientific">Methylobacterium dankookense</name>
    <dbReference type="NCBI Taxonomy" id="560405"/>
    <lineage>
        <taxon>Bacteria</taxon>
        <taxon>Pseudomonadati</taxon>
        <taxon>Pseudomonadota</taxon>
        <taxon>Alphaproteobacteria</taxon>
        <taxon>Hyphomicrobiales</taxon>
        <taxon>Methylobacteriaceae</taxon>
        <taxon>Methylobacterium</taxon>
    </lineage>
</organism>
<dbReference type="PANTHER" id="PTHR30386">
    <property type="entry name" value="MEMBRANE FUSION SUBUNIT OF EMRAB-TOLC MULTIDRUG EFFLUX PUMP"/>
    <property type="match status" value="1"/>
</dbReference>
<protein>
    <submittedName>
        <fullName evidence="12">Colicin V secretion protein CvaA</fullName>
    </submittedName>
</protein>
<evidence type="ECO:0000256" key="8">
    <source>
        <dbReference type="SAM" id="Phobius"/>
    </source>
</evidence>
<dbReference type="InterPro" id="IPR058625">
    <property type="entry name" value="MdtA-like_BSH"/>
</dbReference>
<gene>
    <name evidence="12" type="primary">cvaA</name>
    <name evidence="11" type="ORF">IFDJLNFL_1492</name>
    <name evidence="12" type="ORF">MTDSW087_05461</name>
</gene>
<evidence type="ECO:0000256" key="5">
    <source>
        <dbReference type="ARBA" id="ARBA00022989"/>
    </source>
</evidence>